<organism evidence="1 2">
    <name type="scientific">Glycocaulis alkaliphilus</name>
    <dbReference type="NCBI Taxonomy" id="1434191"/>
    <lineage>
        <taxon>Bacteria</taxon>
        <taxon>Pseudomonadati</taxon>
        <taxon>Pseudomonadota</taxon>
        <taxon>Alphaproteobacteria</taxon>
        <taxon>Maricaulales</taxon>
        <taxon>Maricaulaceae</taxon>
        <taxon>Glycocaulis</taxon>
    </lineage>
</organism>
<proteinExistence type="predicted"/>
<protein>
    <submittedName>
        <fullName evidence="1">Uncharacterized protein</fullName>
    </submittedName>
</protein>
<dbReference type="EMBL" id="CP018911">
    <property type="protein sequence ID" value="AZU05250.1"/>
    <property type="molecule type" value="Genomic_DNA"/>
</dbReference>
<sequence>MADTLHHIAQSATDRDRHDAGQAGSAWRWFSARTMRRASRYRDLTWRHVGRHMIFALAIVFVSRIWASEAHGVLLLVIGSIWAMLMARIAFIKGFDALTRRRQARS</sequence>
<dbReference type="OrthoDB" id="7630821at2"/>
<dbReference type="AlphaFoldDB" id="A0A3T0ED89"/>
<evidence type="ECO:0000313" key="2">
    <source>
        <dbReference type="Proteomes" id="UP000286954"/>
    </source>
</evidence>
<name>A0A3T0ED89_9PROT</name>
<dbReference type="RefSeq" id="WP_127568875.1">
    <property type="nucleotide sequence ID" value="NZ_BMFB01000004.1"/>
</dbReference>
<reference evidence="1 2" key="1">
    <citation type="submission" date="2016-12" db="EMBL/GenBank/DDBJ databases">
        <title>The genome of dimorphic prosthecate Glycocaulis alkaliphilus 6b-8t, isolated from crude oil dictates its adaptability in petroleum environments.</title>
        <authorList>
            <person name="Wu X.-L."/>
            <person name="Geng S."/>
        </authorList>
    </citation>
    <scope>NUCLEOTIDE SEQUENCE [LARGE SCALE GENOMIC DNA]</scope>
    <source>
        <strain evidence="1 2">6B-8</strain>
    </source>
</reference>
<dbReference type="KEGG" id="gak:X907_2741"/>
<accession>A0A3T0ED89</accession>
<dbReference type="Proteomes" id="UP000286954">
    <property type="component" value="Chromosome"/>
</dbReference>
<keyword evidence="2" id="KW-1185">Reference proteome</keyword>
<evidence type="ECO:0000313" key="1">
    <source>
        <dbReference type="EMBL" id="AZU05250.1"/>
    </source>
</evidence>
<gene>
    <name evidence="1" type="ORF">X907_2741</name>
</gene>